<dbReference type="RefSeq" id="WP_389360668.1">
    <property type="nucleotide sequence ID" value="NZ_JBIACK010000004.1"/>
</dbReference>
<name>A0ABW6K9V7_9BACI</name>
<protein>
    <submittedName>
        <fullName evidence="2">Uncharacterized protein</fullName>
    </submittedName>
</protein>
<feature type="region of interest" description="Disordered" evidence="1">
    <location>
        <begin position="1"/>
        <end position="33"/>
    </location>
</feature>
<evidence type="ECO:0000313" key="3">
    <source>
        <dbReference type="Proteomes" id="UP001601059"/>
    </source>
</evidence>
<accession>A0ABW6K9V7</accession>
<feature type="compositionally biased region" description="Polar residues" evidence="1">
    <location>
        <begin position="1"/>
        <end position="11"/>
    </location>
</feature>
<keyword evidence="3" id="KW-1185">Reference proteome</keyword>
<dbReference type="Proteomes" id="UP001601059">
    <property type="component" value="Unassembled WGS sequence"/>
</dbReference>
<evidence type="ECO:0000256" key="1">
    <source>
        <dbReference type="SAM" id="MobiDB-lite"/>
    </source>
</evidence>
<proteinExistence type="predicted"/>
<evidence type="ECO:0000313" key="2">
    <source>
        <dbReference type="EMBL" id="MFE8700966.1"/>
    </source>
</evidence>
<reference evidence="2 3" key="1">
    <citation type="submission" date="2024-08" db="EMBL/GenBank/DDBJ databases">
        <title>Two novel Cytobacillus novel species.</title>
        <authorList>
            <person name="Liu G."/>
        </authorList>
    </citation>
    <scope>NUCLEOTIDE SEQUENCE [LARGE SCALE GENOMIC DNA]</scope>
    <source>
        <strain evidence="2 3">FJAT-54145</strain>
    </source>
</reference>
<sequence>METIYPSTQKNEVLIGQDSANGDGGGGLSGPSEFERILDQAAGNGLNGLTRLNLVNCWNPLRAFLPTT</sequence>
<comment type="caution">
    <text evidence="2">The sequence shown here is derived from an EMBL/GenBank/DDBJ whole genome shotgun (WGS) entry which is preliminary data.</text>
</comment>
<gene>
    <name evidence="2" type="ORF">ACFYKX_10090</name>
</gene>
<dbReference type="EMBL" id="JBIACK010000004">
    <property type="protein sequence ID" value="MFE8700966.1"/>
    <property type="molecule type" value="Genomic_DNA"/>
</dbReference>
<organism evidence="2 3">
    <name type="scientific">Cytobacillus spartinae</name>
    <dbReference type="NCBI Taxonomy" id="3299023"/>
    <lineage>
        <taxon>Bacteria</taxon>
        <taxon>Bacillati</taxon>
        <taxon>Bacillota</taxon>
        <taxon>Bacilli</taxon>
        <taxon>Bacillales</taxon>
        <taxon>Bacillaceae</taxon>
        <taxon>Cytobacillus</taxon>
    </lineage>
</organism>